<gene>
    <name evidence="3" type="ORF">SAMN05444159_4668</name>
</gene>
<keyword evidence="1" id="KW-0378">Hydrolase</keyword>
<dbReference type="RefSeq" id="WP_079541829.1">
    <property type="nucleotide sequence ID" value="NZ_LT670844.1"/>
</dbReference>
<dbReference type="PANTHER" id="PTHR43546:SF9">
    <property type="entry name" value="L-ASCORBATE-6-PHOSPHATE LACTONASE ULAG-RELATED"/>
    <property type="match status" value="1"/>
</dbReference>
<dbReference type="InterPro" id="IPR036866">
    <property type="entry name" value="RibonucZ/Hydroxyglut_hydro"/>
</dbReference>
<reference evidence="3 4" key="1">
    <citation type="submission" date="2016-11" db="EMBL/GenBank/DDBJ databases">
        <authorList>
            <person name="Jaros S."/>
            <person name="Januszkiewicz K."/>
            <person name="Wedrychowicz H."/>
        </authorList>
    </citation>
    <scope>NUCLEOTIDE SEQUENCE [LARGE SCALE GENOMIC DNA]</scope>
    <source>
        <strain evidence="3 4">GAS499</strain>
    </source>
</reference>
<dbReference type="EMBL" id="LT670844">
    <property type="protein sequence ID" value="SHK97230.1"/>
    <property type="molecule type" value="Genomic_DNA"/>
</dbReference>
<sequence>MSSLRITLIGGPTALIEIDGFRLLTDPTFDAPGAYQLPHVRLEKLTGPALAAGQVGPVDAVLLSHDQHSDNLDHSGKDFLRQAKRVLTTEAGAKRLGGHVEGLAPWATTELMGKDGRSLTITATPARHGPAGIEPLSGDVIGFVLSSKERSPVYISGDTVWFDGVAEVARRFKAGVVLPFAGAAQTRGPFHLTMDTNDTIETARAFPDAVIVPLHTDGWAHFRQSASDLRASFDTLGFGARLKLLEPGVATVIEPPHPPASS</sequence>
<dbReference type="InterPro" id="IPR050114">
    <property type="entry name" value="UPF0173_UPF0282_UlaG_hydrolase"/>
</dbReference>
<dbReference type="GO" id="GO:0016787">
    <property type="term" value="F:hydrolase activity"/>
    <property type="evidence" value="ECO:0007669"/>
    <property type="project" value="UniProtKB-KW"/>
</dbReference>
<organism evidence="3 4">
    <name type="scientific">Bradyrhizobium lablabi</name>
    <dbReference type="NCBI Taxonomy" id="722472"/>
    <lineage>
        <taxon>Bacteria</taxon>
        <taxon>Pseudomonadati</taxon>
        <taxon>Pseudomonadota</taxon>
        <taxon>Alphaproteobacteria</taxon>
        <taxon>Hyphomicrobiales</taxon>
        <taxon>Nitrobacteraceae</taxon>
        <taxon>Bradyrhizobium</taxon>
    </lineage>
</organism>
<dbReference type="Pfam" id="PF12706">
    <property type="entry name" value="Lactamase_B_2"/>
    <property type="match status" value="1"/>
</dbReference>
<accession>A0A1M6WTW9</accession>
<evidence type="ECO:0000313" key="4">
    <source>
        <dbReference type="Proteomes" id="UP000189935"/>
    </source>
</evidence>
<dbReference type="SUPFAM" id="SSF56281">
    <property type="entry name" value="Metallo-hydrolase/oxidoreductase"/>
    <property type="match status" value="1"/>
</dbReference>
<dbReference type="PANTHER" id="PTHR43546">
    <property type="entry name" value="UPF0173 METAL-DEPENDENT HYDROLASE MJ1163-RELATED"/>
    <property type="match status" value="1"/>
</dbReference>
<dbReference type="Gene3D" id="3.60.15.10">
    <property type="entry name" value="Ribonuclease Z/Hydroxyacylglutathione hydrolase-like"/>
    <property type="match status" value="1"/>
</dbReference>
<proteinExistence type="predicted"/>
<evidence type="ECO:0000256" key="1">
    <source>
        <dbReference type="ARBA" id="ARBA00022801"/>
    </source>
</evidence>
<evidence type="ECO:0000259" key="2">
    <source>
        <dbReference type="Pfam" id="PF12706"/>
    </source>
</evidence>
<feature type="domain" description="Metallo-beta-lactamase" evidence="2">
    <location>
        <begin position="22"/>
        <end position="215"/>
    </location>
</feature>
<dbReference type="Proteomes" id="UP000189935">
    <property type="component" value="Chromosome I"/>
</dbReference>
<protein>
    <submittedName>
        <fullName evidence="3">L-ascorbate metabolism protein UlaG, beta-lactamase superfamily</fullName>
    </submittedName>
</protein>
<evidence type="ECO:0000313" key="3">
    <source>
        <dbReference type="EMBL" id="SHK97230.1"/>
    </source>
</evidence>
<dbReference type="AlphaFoldDB" id="A0A1M6WTW9"/>
<dbReference type="InterPro" id="IPR001279">
    <property type="entry name" value="Metallo-B-lactamas"/>
</dbReference>
<name>A0A1M6WTW9_9BRAD</name>
<dbReference type="OrthoDB" id="9805728at2"/>